<dbReference type="Pfam" id="PF03788">
    <property type="entry name" value="LrgA"/>
    <property type="match status" value="1"/>
</dbReference>
<name>A0ABS4G6A3_9CLOT</name>
<dbReference type="Proteomes" id="UP001519271">
    <property type="component" value="Unassembled WGS sequence"/>
</dbReference>
<keyword evidence="2" id="KW-1003">Cell membrane</keyword>
<dbReference type="EMBL" id="JAGGKC010000022">
    <property type="protein sequence ID" value="MBP1919982.1"/>
    <property type="molecule type" value="Genomic_DNA"/>
</dbReference>
<organism evidence="7 8">
    <name type="scientific">Youngiibacter multivorans</name>
    <dbReference type="NCBI Taxonomy" id="937251"/>
    <lineage>
        <taxon>Bacteria</taxon>
        <taxon>Bacillati</taxon>
        <taxon>Bacillota</taxon>
        <taxon>Clostridia</taxon>
        <taxon>Eubacteriales</taxon>
        <taxon>Clostridiaceae</taxon>
        <taxon>Youngiibacter</taxon>
    </lineage>
</organism>
<dbReference type="InterPro" id="IPR005538">
    <property type="entry name" value="LrgA/CidA"/>
</dbReference>
<protein>
    <submittedName>
        <fullName evidence="7">Holin-like protein</fullName>
    </submittedName>
</protein>
<sequence length="119" mass="12966">MKIIKEMSLILGIYFMGEVIKVLTGLPIPGNIIGFVLLLTLLLLKVLKVSQVESVTTFLLENLTFFFIPSGVGLLSSFGLLQGSIWKLILVITITTFITMAVAGITTQAVLRAGARRKK</sequence>
<evidence type="ECO:0000256" key="5">
    <source>
        <dbReference type="ARBA" id="ARBA00023136"/>
    </source>
</evidence>
<accession>A0ABS4G6A3</accession>
<evidence type="ECO:0000256" key="6">
    <source>
        <dbReference type="SAM" id="Phobius"/>
    </source>
</evidence>
<evidence type="ECO:0000313" key="7">
    <source>
        <dbReference type="EMBL" id="MBP1919982.1"/>
    </source>
</evidence>
<dbReference type="RefSeq" id="WP_209460165.1">
    <property type="nucleotide sequence ID" value="NZ_JAGGKC010000022.1"/>
</dbReference>
<gene>
    <name evidence="7" type="ORF">J2Z34_002480</name>
</gene>
<feature type="transmembrane region" description="Helical" evidence="6">
    <location>
        <begin position="59"/>
        <end position="79"/>
    </location>
</feature>
<evidence type="ECO:0000256" key="3">
    <source>
        <dbReference type="ARBA" id="ARBA00022692"/>
    </source>
</evidence>
<proteinExistence type="predicted"/>
<reference evidence="7 8" key="1">
    <citation type="submission" date="2021-03" db="EMBL/GenBank/DDBJ databases">
        <title>Genomic Encyclopedia of Type Strains, Phase IV (KMG-IV): sequencing the most valuable type-strain genomes for metagenomic binning, comparative biology and taxonomic classification.</title>
        <authorList>
            <person name="Goeker M."/>
        </authorList>
    </citation>
    <scope>NUCLEOTIDE SEQUENCE [LARGE SCALE GENOMIC DNA]</scope>
    <source>
        <strain evidence="7 8">DSM 6139</strain>
    </source>
</reference>
<dbReference type="PANTHER" id="PTHR33931">
    <property type="entry name" value="HOLIN-LIKE PROTEIN CIDA-RELATED"/>
    <property type="match status" value="1"/>
</dbReference>
<keyword evidence="5 6" id="KW-0472">Membrane</keyword>
<keyword evidence="8" id="KW-1185">Reference proteome</keyword>
<feature type="transmembrane region" description="Helical" evidence="6">
    <location>
        <begin position="85"/>
        <end position="111"/>
    </location>
</feature>
<feature type="transmembrane region" description="Helical" evidence="6">
    <location>
        <begin position="30"/>
        <end position="47"/>
    </location>
</feature>
<evidence type="ECO:0000313" key="8">
    <source>
        <dbReference type="Proteomes" id="UP001519271"/>
    </source>
</evidence>
<keyword evidence="4 6" id="KW-1133">Transmembrane helix</keyword>
<comment type="caution">
    <text evidence="7">The sequence shown here is derived from an EMBL/GenBank/DDBJ whole genome shotgun (WGS) entry which is preliminary data.</text>
</comment>
<evidence type="ECO:0000256" key="4">
    <source>
        <dbReference type="ARBA" id="ARBA00022989"/>
    </source>
</evidence>
<keyword evidence="3 6" id="KW-0812">Transmembrane</keyword>
<evidence type="ECO:0000256" key="2">
    <source>
        <dbReference type="ARBA" id="ARBA00022475"/>
    </source>
</evidence>
<dbReference type="PANTHER" id="PTHR33931:SF2">
    <property type="entry name" value="HOLIN-LIKE PROTEIN CIDA"/>
    <property type="match status" value="1"/>
</dbReference>
<evidence type="ECO:0000256" key="1">
    <source>
        <dbReference type="ARBA" id="ARBA00004651"/>
    </source>
</evidence>
<comment type="subcellular location">
    <subcellularLocation>
        <location evidence="1">Cell membrane</location>
        <topology evidence="1">Multi-pass membrane protein</topology>
    </subcellularLocation>
</comment>